<sequence>MSRRVFLGAATALLAVEAVPGASAAAVPAGQRNARAFLVAAMDAAPGPVSLSQSYADEAGLFTTAFTYDNALAVLALLALGDQDSCARAVRLGDALRYAQLHDPEHDDGRLRQAYDVGPYTFYDGTPQPHGFVLPDGSANIGARFGFVGTAVGDMAWAGLALTALAERLGESRFLTSAVTIGEWIERNAHSDGPLGGYRFGADGRGNSLPQQSVEHNIDLVALFGKLARLTRDRVWAARREHARAFVLRMWNPDGDFFHTGTNDGATVNPFPVPEDAQTWAHLALGGHGEALDWVVTNLAVTDHAGQPNSTVPDGQRYDGVTFSTASLVADDSGPVRNPNRAGVWFEGTAHLALALRGRDRRAASRLLASVEQAQARLGAGQSVGGIALPAGCGVVAASSPIDSGFGFGYFPHRHVGATAWYLLAATGTNPFR</sequence>
<keyword evidence="1" id="KW-0732">Signal</keyword>
<dbReference type="InterPro" id="IPR006311">
    <property type="entry name" value="TAT_signal"/>
</dbReference>
<dbReference type="SUPFAM" id="SSF48208">
    <property type="entry name" value="Six-hairpin glycosidases"/>
    <property type="match status" value="1"/>
</dbReference>
<evidence type="ECO:0000313" key="2">
    <source>
        <dbReference type="EMBL" id="NGY64225.1"/>
    </source>
</evidence>
<dbReference type="InterPro" id="IPR008928">
    <property type="entry name" value="6-hairpin_glycosidase_sf"/>
</dbReference>
<organism evidence="2 3">
    <name type="scientific">Lentzea alba</name>
    <dbReference type="NCBI Taxonomy" id="2714351"/>
    <lineage>
        <taxon>Bacteria</taxon>
        <taxon>Bacillati</taxon>
        <taxon>Actinomycetota</taxon>
        <taxon>Actinomycetes</taxon>
        <taxon>Pseudonocardiales</taxon>
        <taxon>Pseudonocardiaceae</taxon>
        <taxon>Lentzea</taxon>
    </lineage>
</organism>
<comment type="caution">
    <text evidence="2">The sequence shown here is derived from an EMBL/GenBank/DDBJ whole genome shotgun (WGS) entry which is preliminary data.</text>
</comment>
<accession>A0A7C9RV44</accession>
<dbReference type="GO" id="GO:0005975">
    <property type="term" value="P:carbohydrate metabolic process"/>
    <property type="evidence" value="ECO:0007669"/>
    <property type="project" value="InterPro"/>
</dbReference>
<evidence type="ECO:0000256" key="1">
    <source>
        <dbReference type="SAM" id="SignalP"/>
    </source>
</evidence>
<dbReference type="EMBL" id="JAAMPJ010000012">
    <property type="protein sequence ID" value="NGY64225.1"/>
    <property type="molecule type" value="Genomic_DNA"/>
</dbReference>
<dbReference type="PROSITE" id="PS51318">
    <property type="entry name" value="TAT"/>
    <property type="match status" value="1"/>
</dbReference>
<proteinExistence type="predicted"/>
<protein>
    <submittedName>
        <fullName evidence="2">Tat pathway signal sequence domain protein</fullName>
    </submittedName>
</protein>
<name>A0A7C9RV44_9PSEU</name>
<dbReference type="Proteomes" id="UP000481360">
    <property type="component" value="Unassembled WGS sequence"/>
</dbReference>
<feature type="chain" id="PRO_5028863291" evidence="1">
    <location>
        <begin position="25"/>
        <end position="433"/>
    </location>
</feature>
<feature type="signal peptide" evidence="1">
    <location>
        <begin position="1"/>
        <end position="24"/>
    </location>
</feature>
<dbReference type="AlphaFoldDB" id="A0A7C9RV44"/>
<reference evidence="2 3" key="1">
    <citation type="submission" date="2020-03" db="EMBL/GenBank/DDBJ databases">
        <title>Isolation and identification of active actinomycetes.</title>
        <authorList>
            <person name="Sun X."/>
        </authorList>
    </citation>
    <scope>NUCLEOTIDE SEQUENCE [LARGE SCALE GENOMIC DNA]</scope>
    <source>
        <strain evidence="2 3">NEAU-D13</strain>
    </source>
</reference>
<gene>
    <name evidence="2" type="ORF">G7043_35465</name>
</gene>
<evidence type="ECO:0000313" key="3">
    <source>
        <dbReference type="Proteomes" id="UP000481360"/>
    </source>
</evidence>
<keyword evidence="3" id="KW-1185">Reference proteome</keyword>